<protein>
    <recommendedName>
        <fullName evidence="5">Flagellar motor switch protein FliG C-terminal domain-containing protein</fullName>
    </recommendedName>
</protein>
<evidence type="ECO:0000256" key="1">
    <source>
        <dbReference type="SAM" id="Phobius"/>
    </source>
</evidence>
<feature type="transmembrane region" description="Helical" evidence="1">
    <location>
        <begin position="244"/>
        <end position="263"/>
    </location>
</feature>
<dbReference type="RefSeq" id="WP_323577813.1">
    <property type="nucleotide sequence ID" value="NZ_JAYGJQ010000002.1"/>
</dbReference>
<comment type="caution">
    <text evidence="3">The sequence shown here is derived from an EMBL/GenBank/DDBJ whole genome shotgun (WGS) entry which is preliminary data.</text>
</comment>
<keyword evidence="4" id="KW-1185">Reference proteome</keyword>
<gene>
    <name evidence="3" type="ORF">SHI21_15790</name>
</gene>
<proteinExistence type="predicted"/>
<keyword evidence="2" id="KW-0732">Signal</keyword>
<evidence type="ECO:0008006" key="5">
    <source>
        <dbReference type="Google" id="ProtNLM"/>
    </source>
</evidence>
<evidence type="ECO:0000313" key="4">
    <source>
        <dbReference type="Proteomes" id="UP001302274"/>
    </source>
</evidence>
<keyword evidence="1" id="KW-0812">Transmembrane</keyword>
<dbReference type="Proteomes" id="UP001302274">
    <property type="component" value="Unassembled WGS sequence"/>
</dbReference>
<keyword evidence="1" id="KW-1133">Transmembrane helix</keyword>
<evidence type="ECO:0000256" key="2">
    <source>
        <dbReference type="SAM" id="SignalP"/>
    </source>
</evidence>
<keyword evidence="1" id="KW-0472">Membrane</keyword>
<accession>A0ABU5VYM3</accession>
<sequence>MLSKFTSIFILMVYVLAASVNAQEAAQGNLMPIEWQAIKLQESIENKIGRSLNPIIDRNAYVIEVKIGVDKDLAEDPSSKKVTKTVLAKKVKFTAAEYPKDGDDFVIFNKLGLEAPIVGDEPIESQTSESELAQKAMIEMTERFNLFNFMSTIDIKLTFDKALSKETKESIKKVVNGLSFNTKDVIPQINIQYLDLKDSLVKSKLAADSAAAANGSKESKIDSKNANTDLSKTSFGDRFKNLDIMIGLIISSFILGVIALLIAKNGSKVESEQENENSGTSEDVVEEKVEETALTADEELLETEESDMSIDLTQTDIQTVKINQTLERFRKVVSIHYNDTVLMLKNWIKVSKDQEISALRGLVETLEDNELKDLFKALTHDERSTWKMNLDGEMTKPELSKAFAYINSQIIHMMMVPSLIDDYEICDLLLDLSPETAAKFCMENPALGVVFANVLSANTIGEMFKIMPYEMTANIIEESAYFQREEIVALMPVLKEKLIAVKNNREKPPFIKRIVDILPTTRPEIEKKLYATLLKHMSIEDAKETAMKILPWEIVAQLPDTVFKELVSGLPMDFQVQYFISQGEKREEELSRFASKGSKGREMIDVEMSVVLKNEVLVKRIEGDRKNQIQAQFVDYARKYLSESTEAQKEVAPLIMDWFMDIKREFTGTVTKIA</sequence>
<name>A0ABU5VYM3_9BACT</name>
<feature type="signal peptide" evidence="2">
    <location>
        <begin position="1"/>
        <end position="22"/>
    </location>
</feature>
<organism evidence="3 4">
    <name type="scientific">Bacteriovorax antarcticus</name>
    <dbReference type="NCBI Taxonomy" id="3088717"/>
    <lineage>
        <taxon>Bacteria</taxon>
        <taxon>Pseudomonadati</taxon>
        <taxon>Bdellovibrionota</taxon>
        <taxon>Bacteriovoracia</taxon>
        <taxon>Bacteriovoracales</taxon>
        <taxon>Bacteriovoracaceae</taxon>
        <taxon>Bacteriovorax</taxon>
    </lineage>
</organism>
<reference evidence="3 4" key="1">
    <citation type="submission" date="2023-11" db="EMBL/GenBank/DDBJ databases">
        <title>A Novel Polar Bacteriovorax (B. antarcticus) Isolated from the Biocrust in Antarctica.</title>
        <authorList>
            <person name="Mun W."/>
            <person name="Choi S.Y."/>
            <person name="Mitchell R.J."/>
        </authorList>
    </citation>
    <scope>NUCLEOTIDE SEQUENCE [LARGE SCALE GENOMIC DNA]</scope>
    <source>
        <strain evidence="3 4">PP10</strain>
    </source>
</reference>
<feature type="chain" id="PRO_5045922049" description="Flagellar motor switch protein FliG C-terminal domain-containing protein" evidence="2">
    <location>
        <begin position="23"/>
        <end position="674"/>
    </location>
</feature>
<evidence type="ECO:0000313" key="3">
    <source>
        <dbReference type="EMBL" id="MEA9357692.1"/>
    </source>
</evidence>
<dbReference type="EMBL" id="JAYGJQ010000002">
    <property type="protein sequence ID" value="MEA9357692.1"/>
    <property type="molecule type" value="Genomic_DNA"/>
</dbReference>